<dbReference type="InterPro" id="IPR023211">
    <property type="entry name" value="DNA_pol_palm_dom_sf"/>
</dbReference>
<sequence>MKFDDYIYDQETYPNCFLFGARHVASGHRYIFEISQRRDDRVHLFNFCDYLRNNNGRGVGFNSLGFDYPILHSILNNIQYITVLDIYNKADKLINGTKEEKRAQMVWQSEWYFAQLDLFKMHHFDFKGKQKPKNDDEEKIGGVSLKSLEFAMRMDSIEDLPYPPGTYLTNEQIDVVRSYMMHDVDATYDFYIKSADDLSFREEIGAEYQRDFSNTSDTNIGKEFFIIKLEEAGIPCYEKISGRRQVRTTPRPEIVLNNLIFPYVQFERREFNDVLTFIRSKVIKETKGVFKNLTANIDGFKFFFGVGGIHGSVESRHLQSNAQYVLIDDDVESYYPNLAIKGRVYPEHLSPVFCDVYDNLFHYRKQFKKGTGKNKMVKLGLNGTYGNSNSKFSPFYDPNFTMTITLNGQFLLCMLAEQLVKIPGLMLVQANTDGITYYVPRVFLPQVNAIREWWMNLTKLTLEQNEYSDMWIRDVNSYIARYASTGELKRKGAYAYGKDLRWEQNFSGQVIAKAAEAALVYGKNINDFITSHEDVHDFMMLARANRNAELFFGERKVQNTSRYYVSTDGEPITKFLPPTAAQLKKDPNAGKRAVAICKGWTVTECNNMQRFNRATLNYEFYIKEAEKLVAPLR</sequence>
<proteinExistence type="predicted"/>
<dbReference type="Gene3D" id="3.90.1600.10">
    <property type="entry name" value="Palm domain of DNA polymerase"/>
    <property type="match status" value="1"/>
</dbReference>
<dbReference type="Proteomes" id="UP000026985">
    <property type="component" value="Segment"/>
</dbReference>
<gene>
    <name evidence="3" type="ORF">9NA_065</name>
</gene>
<dbReference type="EMBL" id="KJ802832">
    <property type="protein sequence ID" value="AIB07068.1"/>
    <property type="molecule type" value="Genomic_DNA"/>
</dbReference>
<dbReference type="KEGG" id="vg:22110923"/>
<protein>
    <submittedName>
        <fullName evidence="3">Putative DNA polymerase</fullName>
    </submittedName>
</protein>
<organism evidence="3 4">
    <name type="scientific">Salmonella phage 9NA</name>
    <dbReference type="NCBI Taxonomy" id="1113547"/>
    <lineage>
        <taxon>Viruses</taxon>
        <taxon>Duplodnaviria</taxon>
        <taxon>Heunggongvirae</taxon>
        <taxon>Uroviricota</taxon>
        <taxon>Caudoviricetes</taxon>
        <taxon>Nonanavirus</taxon>
        <taxon>Nonanavirus nv9NA</taxon>
    </lineage>
</organism>
<dbReference type="GO" id="GO:0004518">
    <property type="term" value="F:nuclease activity"/>
    <property type="evidence" value="ECO:0007669"/>
    <property type="project" value="UniProtKB-KW"/>
</dbReference>
<dbReference type="InterPro" id="IPR043502">
    <property type="entry name" value="DNA/RNA_pol_sf"/>
</dbReference>
<accession>A0A060D1M7</accession>
<dbReference type="RefSeq" id="YP_009101235.1">
    <property type="nucleotide sequence ID" value="NC_025443.1"/>
</dbReference>
<evidence type="ECO:0000256" key="1">
    <source>
        <dbReference type="ARBA" id="ARBA00022722"/>
    </source>
</evidence>
<keyword evidence="2" id="KW-0378">Hydrolase</keyword>
<evidence type="ECO:0000256" key="2">
    <source>
        <dbReference type="ARBA" id="ARBA00022801"/>
    </source>
</evidence>
<evidence type="ECO:0000313" key="4">
    <source>
        <dbReference type="Proteomes" id="UP000026985"/>
    </source>
</evidence>
<reference evidence="3 4" key="1">
    <citation type="submission" date="2014-07" db="EMBL/GenBank/DDBJ databases">
        <title>The genome sequence of Salmonella phage 9NA shows that it represents an unstudied type of tailed phage.</title>
        <authorList>
            <person name="Casjens S.R."/>
            <person name="Leavitt J.C."/>
            <person name="Hatfull G.F."/>
            <person name="Hendrix R.W."/>
        </authorList>
    </citation>
    <scope>NUCLEOTIDE SEQUENCE [LARGE SCALE GENOMIC DNA]</scope>
</reference>
<evidence type="ECO:0000313" key="3">
    <source>
        <dbReference type="EMBL" id="AIB07068.1"/>
    </source>
</evidence>
<dbReference type="SUPFAM" id="SSF56672">
    <property type="entry name" value="DNA/RNA polymerases"/>
    <property type="match status" value="1"/>
</dbReference>
<dbReference type="GO" id="GO:0016787">
    <property type="term" value="F:hydrolase activity"/>
    <property type="evidence" value="ECO:0007669"/>
    <property type="project" value="UniProtKB-KW"/>
</dbReference>
<name>A0A060D1M7_9CAUD</name>
<keyword evidence="4" id="KW-1185">Reference proteome</keyword>
<keyword evidence="1" id="KW-0540">Nuclease</keyword>
<dbReference type="OrthoDB" id="3536at10239"/>